<proteinExistence type="predicted"/>
<name>A0A7G1H2F0_9BACT</name>
<dbReference type="AlphaFoldDB" id="A0A7G1H2F0"/>
<dbReference type="EMBL" id="AP022873">
    <property type="protein sequence ID" value="BCB96311.1"/>
    <property type="molecule type" value="Genomic_DNA"/>
</dbReference>
<dbReference type="KEGG" id="dtp:JZK55_12330"/>
<sequence length="613" mass="71012">MNRHIIIASSFIKPERLKPYLTKNMICLYAGEDIRRFESFRNSLSNHIEFIHPSKFHNFVDSKRKDFVEWTEKIHMQYGSNYAHWIKDVFSSNPYNSKLFLYFMNLLWLKSVIGNFTNRDILFISENYAAMRIAEKIAYSISGGKVLTLGFFNGIVHLGYKMSINIFKALARVLFFTIRYLISVVSRIMKTDKNMGDPVVIIDTYILNGSFEKDAIFKSRYFSEVYDYLKRQDICVAFLPAILDRSPWKLWSIFKNMRISNTRFILLEDYIRLSDVIDLFLFPFRLLMNMEHVPDFCGIEVQTLVDEENWLNLFSFSYILQVLIHKMPKNLHNAGFSPKLYINWSENQTFSRALILGFHKYIPNVRVIGGKPFIPPLNHLNLFNTTSERLWGVAPDKIVTCGPKLKSLFSHNDKDGIYSVGASLRYGYLWDIVTGSNNSINAKNIAILLPYSNKISRYILHLSSNAIINALDKGYNIIIKGHTTHKKNDLISMLYKAGLENMRLSIVYDDMKSVLLSSKVVITSASSVTCEAICLGIPVVLIGLPVGLDLNMNDVVPDSMWRMAYTKEDVDIYVNQWALNHPFLREERRKVGREVLESIFMPNSEEFIKEYLN</sequence>
<evidence type="ECO:0000313" key="1">
    <source>
        <dbReference type="EMBL" id="BCB96311.1"/>
    </source>
</evidence>
<reference evidence="1 2" key="1">
    <citation type="submission" date="2020-03" db="EMBL/GenBank/DDBJ databases">
        <title>Complete genome sequences of two sulfur-disproportionating bacterial strains T55J and Mzg5.</title>
        <authorList>
            <person name="Umezawa K."/>
            <person name="Kojima H."/>
            <person name="Kato Y."/>
            <person name="Fukui M."/>
        </authorList>
    </citation>
    <scope>NUCLEOTIDE SEQUENCE [LARGE SCALE GENOMIC DNA]</scope>
    <source>
        <strain evidence="1 2">T55J</strain>
    </source>
</reference>
<dbReference type="Gene3D" id="3.40.50.12580">
    <property type="match status" value="1"/>
</dbReference>
<gene>
    <name evidence="1" type="ORF">JZK55_12330</name>
</gene>
<evidence type="ECO:0000313" key="2">
    <source>
        <dbReference type="Proteomes" id="UP000516360"/>
    </source>
</evidence>
<dbReference type="RefSeq" id="WP_203471517.1">
    <property type="nucleotide sequence ID" value="NZ_AP022873.1"/>
</dbReference>
<dbReference type="InterPro" id="IPR043148">
    <property type="entry name" value="TagF_C"/>
</dbReference>
<accession>A0A7G1H2F0</accession>
<dbReference type="Proteomes" id="UP000516360">
    <property type="component" value="Chromosome"/>
</dbReference>
<keyword evidence="2" id="KW-1185">Reference proteome</keyword>
<organism evidence="1 2">
    <name type="scientific">Dissulfurispira thermophila</name>
    <dbReference type="NCBI Taxonomy" id="2715679"/>
    <lineage>
        <taxon>Bacteria</taxon>
        <taxon>Pseudomonadati</taxon>
        <taxon>Nitrospirota</taxon>
        <taxon>Thermodesulfovibrionia</taxon>
        <taxon>Thermodesulfovibrionales</taxon>
        <taxon>Dissulfurispiraceae</taxon>
        <taxon>Dissulfurispira</taxon>
    </lineage>
</organism>
<dbReference type="SUPFAM" id="SSF53756">
    <property type="entry name" value="UDP-Glycosyltransferase/glycogen phosphorylase"/>
    <property type="match status" value="1"/>
</dbReference>
<protein>
    <submittedName>
        <fullName evidence="1">Uncharacterized protein</fullName>
    </submittedName>
</protein>